<dbReference type="Proteomes" id="UP000831796">
    <property type="component" value="Chromosome"/>
</dbReference>
<evidence type="ECO:0000256" key="2">
    <source>
        <dbReference type="ARBA" id="ARBA00022741"/>
    </source>
</evidence>
<reference evidence="5" key="1">
    <citation type="submission" date="2022-04" db="EMBL/GenBank/DDBJ databases">
        <title>Hymenobacter sp. isolated from the air.</title>
        <authorList>
            <person name="Won M."/>
            <person name="Lee C.-M."/>
            <person name="Woen H.-Y."/>
            <person name="Kwon S.-W."/>
        </authorList>
    </citation>
    <scope>NUCLEOTIDE SEQUENCE</scope>
    <source>
        <strain evidence="5">5116S-3</strain>
    </source>
</reference>
<dbReference type="Pfam" id="PF13304">
    <property type="entry name" value="AAA_21"/>
    <property type="match status" value="1"/>
</dbReference>
<keyword evidence="3" id="KW-0067">ATP-binding</keyword>
<protein>
    <submittedName>
        <fullName evidence="5">AAA family ATPase</fullName>
    </submittedName>
</protein>
<dbReference type="PANTHER" id="PTHR42939:SF1">
    <property type="entry name" value="ABC TRANSPORTER ATP-BINDING PROTEIN ALBC-RELATED"/>
    <property type="match status" value="1"/>
</dbReference>
<gene>
    <name evidence="5" type="ORF">MUN79_15710</name>
</gene>
<keyword evidence="6" id="KW-1185">Reference proteome</keyword>
<dbReference type="EMBL" id="CP095046">
    <property type="protein sequence ID" value="UOQ75011.1"/>
    <property type="molecule type" value="Genomic_DNA"/>
</dbReference>
<keyword evidence="1" id="KW-0813">Transport</keyword>
<evidence type="ECO:0000313" key="5">
    <source>
        <dbReference type="EMBL" id="UOQ75011.1"/>
    </source>
</evidence>
<dbReference type="Gene3D" id="3.40.50.300">
    <property type="entry name" value="P-loop containing nucleotide triphosphate hydrolases"/>
    <property type="match status" value="1"/>
</dbReference>
<sequence>MRQKVGIALAVAKEAKVLLLDEPTSGLDPQASNEFSTLLLRLQEQGVATLMATHDLFRAKDTGTHIGIMRQGHLLESFPATDVSYEDLEQLYLQHMHA</sequence>
<organism evidence="5 6">
    <name type="scientific">Hymenobacter cellulosilyticus</name>
    <dbReference type="NCBI Taxonomy" id="2932248"/>
    <lineage>
        <taxon>Bacteria</taxon>
        <taxon>Pseudomonadati</taxon>
        <taxon>Bacteroidota</taxon>
        <taxon>Cytophagia</taxon>
        <taxon>Cytophagales</taxon>
        <taxon>Hymenobacteraceae</taxon>
        <taxon>Hymenobacter</taxon>
    </lineage>
</organism>
<dbReference type="AlphaFoldDB" id="A0A8T9QF20"/>
<dbReference type="PANTHER" id="PTHR42939">
    <property type="entry name" value="ABC TRANSPORTER ATP-BINDING PROTEIN ALBC-RELATED"/>
    <property type="match status" value="1"/>
</dbReference>
<keyword evidence="2" id="KW-0547">Nucleotide-binding</keyword>
<dbReference type="GO" id="GO:0016887">
    <property type="term" value="F:ATP hydrolysis activity"/>
    <property type="evidence" value="ECO:0007669"/>
    <property type="project" value="InterPro"/>
</dbReference>
<dbReference type="SUPFAM" id="SSF52540">
    <property type="entry name" value="P-loop containing nucleoside triphosphate hydrolases"/>
    <property type="match status" value="1"/>
</dbReference>
<dbReference type="InterPro" id="IPR003959">
    <property type="entry name" value="ATPase_AAA_core"/>
</dbReference>
<name>A0A8T9QF20_9BACT</name>
<evidence type="ECO:0000259" key="4">
    <source>
        <dbReference type="Pfam" id="PF13304"/>
    </source>
</evidence>
<evidence type="ECO:0000256" key="3">
    <source>
        <dbReference type="ARBA" id="ARBA00022840"/>
    </source>
</evidence>
<dbReference type="InterPro" id="IPR027417">
    <property type="entry name" value="P-loop_NTPase"/>
</dbReference>
<accession>A0A8T9QF20</accession>
<feature type="domain" description="ATPase AAA-type core" evidence="4">
    <location>
        <begin position="9"/>
        <end position="56"/>
    </location>
</feature>
<dbReference type="KEGG" id="hcu:MUN79_15710"/>
<evidence type="ECO:0000256" key="1">
    <source>
        <dbReference type="ARBA" id="ARBA00022448"/>
    </source>
</evidence>
<evidence type="ECO:0000313" key="6">
    <source>
        <dbReference type="Proteomes" id="UP000831796"/>
    </source>
</evidence>
<proteinExistence type="predicted"/>
<dbReference type="GO" id="GO:0005524">
    <property type="term" value="F:ATP binding"/>
    <property type="evidence" value="ECO:0007669"/>
    <property type="project" value="UniProtKB-KW"/>
</dbReference>
<dbReference type="RefSeq" id="WP_244678347.1">
    <property type="nucleotide sequence ID" value="NZ_CP095046.1"/>
</dbReference>
<dbReference type="InterPro" id="IPR051782">
    <property type="entry name" value="ABC_Transporter_VariousFunc"/>
</dbReference>